<accession>A0A075HVZ7</accession>
<sequence>MALKASLIITGIAIGLLVLYGADVAASMGGEGGKSDGFLPLDDMQRGMGLGAPALLLPIIAFFISLKEPSKGLGGMIIIAGVLILIGGIAMVGTAAPEGTDRDPMSSVAMLFAPGIFQIALGAIKIKKSSN</sequence>
<feature type="transmembrane region" description="Helical" evidence="1">
    <location>
        <begin position="48"/>
        <end position="66"/>
    </location>
</feature>
<keyword evidence="1" id="KW-0472">Membrane</keyword>
<feature type="transmembrane region" description="Helical" evidence="1">
    <location>
        <begin position="73"/>
        <end position="96"/>
    </location>
</feature>
<name>A0A075HVZ7_9ARCH</name>
<reference evidence="2" key="1">
    <citation type="journal article" date="2014" name="Genome Biol. Evol.">
        <title>Pangenome evidence for extensive interdomain horizontal transfer affecting lineage core and shell genes in uncultured planktonic thaumarchaeota and euryarchaeota.</title>
        <authorList>
            <person name="Deschamps P."/>
            <person name="Zivanovic Y."/>
            <person name="Moreira D."/>
            <person name="Rodriguez-Valera F."/>
            <person name="Lopez-Garcia P."/>
        </authorList>
    </citation>
    <scope>NUCLEOTIDE SEQUENCE</scope>
</reference>
<proteinExistence type="predicted"/>
<evidence type="ECO:0000313" key="2">
    <source>
        <dbReference type="EMBL" id="AIF20466.1"/>
    </source>
</evidence>
<protein>
    <submittedName>
        <fullName evidence="2">Uncharacterized protein</fullName>
    </submittedName>
</protein>
<feature type="transmembrane region" description="Helical" evidence="1">
    <location>
        <begin position="7"/>
        <end position="28"/>
    </location>
</feature>
<dbReference type="AlphaFoldDB" id="A0A075HVZ7"/>
<dbReference type="EMBL" id="KF901165">
    <property type="protein sequence ID" value="AIF20466.1"/>
    <property type="molecule type" value="Genomic_DNA"/>
</dbReference>
<feature type="transmembrane region" description="Helical" evidence="1">
    <location>
        <begin position="108"/>
        <end position="126"/>
    </location>
</feature>
<keyword evidence="1" id="KW-0812">Transmembrane</keyword>
<organism evidence="2">
    <name type="scientific">uncultured marine thaumarchaeote KM3_89_H08</name>
    <dbReference type="NCBI Taxonomy" id="1456341"/>
    <lineage>
        <taxon>Archaea</taxon>
        <taxon>Nitrososphaerota</taxon>
        <taxon>environmental samples</taxon>
    </lineage>
</organism>
<keyword evidence="1" id="KW-1133">Transmembrane helix</keyword>
<evidence type="ECO:0000256" key="1">
    <source>
        <dbReference type="SAM" id="Phobius"/>
    </source>
</evidence>